<protein>
    <submittedName>
        <fullName evidence="2">Coat protein</fullName>
    </submittedName>
</protein>
<evidence type="ECO:0000313" key="2">
    <source>
        <dbReference type="EMBL" id="CCV01202.1"/>
    </source>
</evidence>
<feature type="non-terminal residue" evidence="2">
    <location>
        <position position="1"/>
    </location>
</feature>
<feature type="non-terminal residue" evidence="2">
    <location>
        <position position="284"/>
    </location>
</feature>
<reference evidence="2" key="2">
    <citation type="submission" date="2013-03" db="EMBL/GenBank/DDBJ databases">
        <title>Bhendi Yellow Vein Mosaic Virus [West Bengal:Kalyani:2013].</title>
        <authorList>
            <person name="Ghosh N."/>
            <person name="Nath P.S."/>
            <person name="Tarafdar J."/>
            <person name="Adhikary N.K."/>
        </authorList>
    </citation>
    <scope>NUCLEOTIDE SEQUENCE</scope>
    <source>
        <strain evidence="2">BYVMV#1</strain>
    </source>
</reference>
<name>M5EEE6_9GEMI</name>
<reference evidence="2" key="1">
    <citation type="submission" date="2013-02" db="EMBL/GenBank/DDBJ databases">
        <authorList>
            <person name="Adhikary N."/>
        </authorList>
    </citation>
    <scope>NUCLEOTIDE SEQUENCE</scope>
    <source>
        <strain evidence="2">BYVMV#1</strain>
    </source>
</reference>
<keyword evidence="2" id="KW-0167">Capsid protein</keyword>
<feature type="transmembrane region" description="Helical" evidence="1">
    <location>
        <begin position="58"/>
        <end position="88"/>
    </location>
</feature>
<accession>M5EEE6</accession>
<dbReference type="EMBL" id="HF912381">
    <property type="protein sequence ID" value="CCV01202.1"/>
    <property type="molecule type" value="Genomic_DNA"/>
</dbReference>
<sequence>GGKCIFRLRFETPSWSFTVDGRELQEVAKLPTTQMPRQSTQGPKLKPSIYRRKPQKTFYFNFIIILIIDIFRSLQLLMFLLFLLLHLIKFQKNLKSGRARTLSMPLRGPDLIVLREIVVLEKQCGLGLAHITIYAGIWTLAQRCTVTTLGITSLMTSIHTSNTLKNSWGPKGTGNQTQSTGSQFKLKAAYQQSSSAIQGPMQAIKEFLDEDKNSPLKSWALKNATFVFLTQPLYSRDQIRSFNHTESRKERTGKKTRWTLSVGCTLLTYISTATTLYPPTPGGK</sequence>
<dbReference type="GO" id="GO:0019028">
    <property type="term" value="C:viral capsid"/>
    <property type="evidence" value="ECO:0007669"/>
    <property type="project" value="UniProtKB-KW"/>
</dbReference>
<keyword evidence="1" id="KW-1133">Transmembrane helix</keyword>
<organism evidence="2">
    <name type="scientific">Bhendi yellow vein mosaic virus</name>
    <dbReference type="NCBI Taxonomy" id="120168"/>
    <lineage>
        <taxon>Viruses</taxon>
        <taxon>Monodnaviria</taxon>
        <taxon>Shotokuvirae</taxon>
        <taxon>Cressdnaviricota</taxon>
        <taxon>Repensiviricetes</taxon>
        <taxon>Geplafuvirales</taxon>
        <taxon>Geminiviridae</taxon>
        <taxon>Begomovirus</taxon>
        <taxon>Begomovirus abelmoschusflavi</taxon>
    </lineage>
</organism>
<proteinExistence type="predicted"/>
<evidence type="ECO:0000256" key="1">
    <source>
        <dbReference type="SAM" id="Phobius"/>
    </source>
</evidence>
<keyword evidence="2" id="KW-0946">Virion</keyword>
<keyword evidence="1" id="KW-0472">Membrane</keyword>
<keyword evidence="1" id="KW-0812">Transmembrane</keyword>
<gene>
    <name evidence="2" type="primary">AV1</name>
</gene>